<feature type="domain" description="THO complex subunitTHOC2 C-terminal" evidence="7">
    <location>
        <begin position="865"/>
        <end position="1169"/>
    </location>
</feature>
<evidence type="ECO:0000256" key="4">
    <source>
        <dbReference type="ARBA" id="ARBA00023242"/>
    </source>
</evidence>
<feature type="region of interest" description="Disordered" evidence="6">
    <location>
        <begin position="1176"/>
        <end position="1364"/>
    </location>
</feature>
<feature type="compositionally biased region" description="Basic and acidic residues" evidence="6">
    <location>
        <begin position="1208"/>
        <end position="1218"/>
    </location>
</feature>
<organism evidence="10 11">
    <name type="scientific">Hyalella azteca</name>
    <name type="common">Amphipod</name>
    <dbReference type="NCBI Taxonomy" id="294128"/>
    <lineage>
        <taxon>Eukaryota</taxon>
        <taxon>Metazoa</taxon>
        <taxon>Ecdysozoa</taxon>
        <taxon>Arthropoda</taxon>
        <taxon>Crustacea</taxon>
        <taxon>Multicrustacea</taxon>
        <taxon>Malacostraca</taxon>
        <taxon>Eumalacostraca</taxon>
        <taxon>Peracarida</taxon>
        <taxon>Amphipoda</taxon>
        <taxon>Senticaudata</taxon>
        <taxon>Talitrida</taxon>
        <taxon>Talitroidea</taxon>
        <taxon>Hyalellidae</taxon>
        <taxon>Hyalella</taxon>
    </lineage>
</organism>
<feature type="compositionally biased region" description="Basic and acidic residues" evidence="6">
    <location>
        <begin position="1313"/>
        <end position="1334"/>
    </location>
</feature>
<name>A0A8B7PBC6_HYAAZ</name>
<dbReference type="GO" id="GO:0000445">
    <property type="term" value="C:THO complex part of transcription export complex"/>
    <property type="evidence" value="ECO:0007669"/>
    <property type="project" value="TreeGrafter"/>
</dbReference>
<dbReference type="Pfam" id="PF16134">
    <property type="entry name" value="THOC2_N"/>
    <property type="match status" value="2"/>
</dbReference>
<feature type="compositionally biased region" description="Basic and acidic residues" evidence="6">
    <location>
        <begin position="1176"/>
        <end position="1193"/>
    </location>
</feature>
<sequence length="1364" mass="156695">MAVVYRKFSVKTFDEWDMRGKLEAIASVDSALVSKDPNFSAGFNADLNQVLYEIVWAVVRGHITKWDAKPIFTHAMALHPDMCSQVVEVLAMVELETTTHETFARMRENLIGLMQALGLERMYRERLELETLSDVGIVKNKKLFHTKQIKVRTKMFYKQQKFNLLREECEGYAKLITELNQSLQPNITPQTMITVIRSLIGCFNLDPNRVLDLILEAMECRPIEHNFYTSLLKLFPCQSATLTELFRFRMSACTTLAMQKPVFTSMALLVQAGVLSLDEIYAWLTPEDSKMLEDSRQAEESAQEYARKANVISTKDKDKDKKEEKEEVKEREPFHDNKPNSNLKIPFCVALLEIGDWQHYEEIASRYPDYYLASFPTISNALARLCHVSIDPCYRSVYMLPSRAGGRPIPPLHNPYALPTCHTADDVAHILMPIVCSFGPHIARHPSLMVKLLRVARVVLAKAEESGSGKEHDVFYYEFLSALDEALLPGLSVLSCNPCIAEEIWETIKFYPYEYRFKLYGKWKNETMSAHPVLVRIRTDLLKKAKYVMMRVTKETIKPISRSIAKLTHNCPATILDYVVKQIQLYDNLISPVVDSLKYLTSLSFDVLAFCIVETLTTNKERLINAGMAVSPWLNSLSTFCGAVYKKYPIELCGVLQFIANQLKAERSVDLLILQEILQKMGGTDTSEGLTSEQIEAMSGGEVLRREAGTYQQERNTKRSSQRLKEVLLQNNLAIPLLLLIAQQRSCIVYNQTESPHLKLVGKLYDQCQETLAQFGAYLFQVISLEEVSERLPSIGSLLSECHINSDVAFFLARPTVSAKILARFDELRRSNRSDDRKQLYIDASTEVLTPLAEEIRPHFPSKLWEEMHPSFFVTFWTLNLSDLEVPTGSYKREVARFNDNITQLQKVPKDEPAALATKRKKELERIMSLRDKLLEEENRQQEHVDRVIGRLTQEKERWFTQRVACLPKNDTVTAFLQLCLFPRCTFTTLDALYCARFVKMMHELKTPNFSTLIFCDRMFCDITYTVASCTEQEAHRYGQFLHGTLQMVMHWHSSSDNYERECAKFPGFVTRFRVSKMESNDYVDYENYRHVVHKWHFKITKALVTCLESGDYIQIRNAILVLQSILTCFPAIVNLANVIDKRIEKVKKDEKNNRNDLYVLANSYSGRLRAKKSKLLQEKDFHQVRKPDEKRPPQQGGEPATNGVDPKGSEEDKKVDHNSSTNDSSKLDNNTNDQNDADSRRKDAKRNKTDADDDDVKEVGPDSDESTNDSDSLRKSKRQKTDGSGKNNDDPHARVKQPQDDSPNKRKKERKRERSVDEAVDGDPKRQRGDRRSNGRPIEQVDAEVVELDRDDKKRSSRRRKET</sequence>
<feature type="domain" description="THO complex subunit 2 N-terminal" evidence="9">
    <location>
        <begin position="44"/>
        <end position="402"/>
    </location>
</feature>
<comment type="similarity">
    <text evidence="2">Belongs to the THOC2 family.</text>
</comment>
<gene>
    <name evidence="11" type="primary">LOC108679358</name>
</gene>
<feature type="domain" description="THO complex subunitTHOC2 N-terminal" evidence="8">
    <location>
        <begin position="564"/>
        <end position="638"/>
    </location>
</feature>
<feature type="domain" description="THO complex subunit 2 N-terminal" evidence="9">
    <location>
        <begin position="418"/>
        <end position="562"/>
    </location>
</feature>
<protein>
    <recommendedName>
        <fullName evidence="3">THO complex subunit 2</fullName>
    </recommendedName>
</protein>
<accession>A0A8B7PBC6</accession>
<evidence type="ECO:0000313" key="10">
    <source>
        <dbReference type="Proteomes" id="UP000694843"/>
    </source>
</evidence>
<evidence type="ECO:0000256" key="5">
    <source>
        <dbReference type="ARBA" id="ARBA00047033"/>
    </source>
</evidence>
<dbReference type="GO" id="GO:0003729">
    <property type="term" value="F:mRNA binding"/>
    <property type="evidence" value="ECO:0007669"/>
    <property type="project" value="TreeGrafter"/>
</dbReference>
<feature type="compositionally biased region" description="Basic and acidic residues" evidence="6">
    <location>
        <begin position="1238"/>
        <end position="1251"/>
    </location>
</feature>
<evidence type="ECO:0000256" key="6">
    <source>
        <dbReference type="SAM" id="MobiDB-lite"/>
    </source>
</evidence>
<dbReference type="Pfam" id="PF11262">
    <property type="entry name" value="Tho2"/>
    <property type="match status" value="1"/>
</dbReference>
<dbReference type="Proteomes" id="UP000694843">
    <property type="component" value="Unplaced"/>
</dbReference>
<proteinExistence type="inferred from homology"/>
<feature type="compositionally biased region" description="Basic and acidic residues" evidence="6">
    <location>
        <begin position="314"/>
        <end position="337"/>
    </location>
</feature>
<dbReference type="PANTHER" id="PTHR21597:SF0">
    <property type="entry name" value="THO COMPLEX SUBUNIT 2"/>
    <property type="match status" value="1"/>
</dbReference>
<dbReference type="PANTHER" id="PTHR21597">
    <property type="entry name" value="THO2 PROTEIN"/>
    <property type="match status" value="1"/>
</dbReference>
<evidence type="ECO:0000256" key="2">
    <source>
        <dbReference type="ARBA" id="ARBA00007857"/>
    </source>
</evidence>
<comment type="subunit">
    <text evidence="5">Component of the THO subcomplex, which is composed of THOC1, THOC2, THOC3, THOC5, THOC6 and THOC7. The THO subcomplex interacts with DDX39B to form the THO-DDX39B complex which multimerizes into a 28-subunit tetrameric assembly. Component of the transcription/export (TREX) complex at least composed of ALYREF/THOC4, DDX39B, SARNP/CIP29, CHTOP and the THO subcomplex; in the complex interacts with THOC1, THOC3, THOC5, THOC7 and DDX39B. TREX seems to have a dynamic structure involving ATP-dependent remodeling. Interacts with POLDIP3 and ZC3H11A.</text>
</comment>
<feature type="compositionally biased region" description="Acidic residues" evidence="6">
    <location>
        <begin position="1252"/>
        <end position="1269"/>
    </location>
</feature>
<dbReference type="InterPro" id="IPR040007">
    <property type="entry name" value="Tho2"/>
</dbReference>
<dbReference type="GeneID" id="108679358"/>
<evidence type="ECO:0000259" key="8">
    <source>
        <dbReference type="Pfam" id="PF11732"/>
    </source>
</evidence>
<dbReference type="RefSeq" id="XP_018023459.1">
    <property type="nucleotide sequence ID" value="XM_018167970.2"/>
</dbReference>
<comment type="subcellular location">
    <subcellularLocation>
        <location evidence="1">Nucleus</location>
    </subcellularLocation>
</comment>
<evidence type="ECO:0000313" key="11">
    <source>
        <dbReference type="RefSeq" id="XP_018023459.1"/>
    </source>
</evidence>
<dbReference type="KEGG" id="hazt:108679358"/>
<dbReference type="Pfam" id="PF11732">
    <property type="entry name" value="Thoc2"/>
    <property type="match status" value="1"/>
</dbReference>
<keyword evidence="4" id="KW-0539">Nucleus</keyword>
<dbReference type="CTD" id="326153"/>
<feature type="compositionally biased region" description="Basic and acidic residues" evidence="6">
    <location>
        <begin position="1272"/>
        <end position="1305"/>
    </location>
</feature>
<dbReference type="OMA" id="QERWTCI"/>
<dbReference type="InterPro" id="IPR021418">
    <property type="entry name" value="THO_THOC2_C"/>
</dbReference>
<keyword evidence="10" id="KW-1185">Reference proteome</keyword>
<evidence type="ECO:0000256" key="1">
    <source>
        <dbReference type="ARBA" id="ARBA00004123"/>
    </source>
</evidence>
<dbReference type="InterPro" id="IPR021726">
    <property type="entry name" value="THO_THOC2_N"/>
</dbReference>
<dbReference type="GO" id="GO:0006406">
    <property type="term" value="P:mRNA export from nucleus"/>
    <property type="evidence" value="ECO:0007669"/>
    <property type="project" value="InterPro"/>
</dbReference>
<dbReference type="GO" id="GO:0006397">
    <property type="term" value="P:mRNA processing"/>
    <property type="evidence" value="ECO:0007669"/>
    <property type="project" value="InterPro"/>
</dbReference>
<dbReference type="InterPro" id="IPR032302">
    <property type="entry name" value="THOC2_N"/>
</dbReference>
<feature type="compositionally biased region" description="Polar residues" evidence="6">
    <location>
        <begin position="1219"/>
        <end position="1235"/>
    </location>
</feature>
<reference evidence="11" key="1">
    <citation type="submission" date="2025-08" db="UniProtKB">
        <authorList>
            <consortium name="RefSeq"/>
        </authorList>
    </citation>
    <scope>IDENTIFICATION</scope>
    <source>
        <tissue evidence="11">Whole organism</tissue>
    </source>
</reference>
<dbReference type="OrthoDB" id="29024at2759"/>
<evidence type="ECO:0000259" key="9">
    <source>
        <dbReference type="Pfam" id="PF16134"/>
    </source>
</evidence>
<evidence type="ECO:0000256" key="3">
    <source>
        <dbReference type="ARBA" id="ARBA00019596"/>
    </source>
</evidence>
<feature type="region of interest" description="Disordered" evidence="6">
    <location>
        <begin position="294"/>
        <end position="337"/>
    </location>
</feature>
<evidence type="ECO:0000259" key="7">
    <source>
        <dbReference type="Pfam" id="PF11262"/>
    </source>
</evidence>